<evidence type="ECO:0000313" key="5">
    <source>
        <dbReference type="Proteomes" id="UP000182149"/>
    </source>
</evidence>
<dbReference type="STRING" id="328396.RU93_GL000335"/>
<feature type="binding site" evidence="2">
    <location>
        <position position="25"/>
    </location>
    <ligand>
        <name>substrate</name>
    </ligand>
</feature>
<sequence>MTTIPLKEAFYFKGGDIGCLLIHGFTSTPAELRELGERLRDKGYTVYGLRLAGHGTTLEEFEQTTYQDWIQSVELGYHKLQTICKKIYVIGHSMGGVLALHLAEKHAICKIVLLAPAMINKDKKTRFVPMIKHFLKYTEWEATERPVEESQYLLGYAKIPLASVHELLNLQKETARQLHKIHVPILMIYAENDQSIDLKGIHLIEKKVSTTAIRHVSLTKCGHNLTVECEKETVFENVLTFVDGHC</sequence>
<reference evidence="4 5" key="1">
    <citation type="submission" date="2014-12" db="EMBL/GenBank/DDBJ databases">
        <title>Draft genome sequences of 29 type strains of Enterococci.</title>
        <authorList>
            <person name="Zhong Z."/>
            <person name="Sun Z."/>
            <person name="Liu W."/>
            <person name="Zhang W."/>
            <person name="Zhang H."/>
        </authorList>
    </citation>
    <scope>NUCLEOTIDE SEQUENCE [LARGE SCALE GENOMIC DNA]</scope>
    <source>
        <strain evidence="4 5">DSM 17690</strain>
    </source>
</reference>
<dbReference type="PANTHER" id="PTHR11614">
    <property type="entry name" value="PHOSPHOLIPASE-RELATED"/>
    <property type="match status" value="1"/>
</dbReference>
<dbReference type="GO" id="GO:0052689">
    <property type="term" value="F:carboxylic ester hydrolase activity"/>
    <property type="evidence" value="ECO:0007669"/>
    <property type="project" value="InterPro"/>
</dbReference>
<dbReference type="InterPro" id="IPR051044">
    <property type="entry name" value="MAG_DAG_Lipase"/>
</dbReference>
<dbReference type="Gene3D" id="3.40.50.1820">
    <property type="entry name" value="alpha/beta hydrolase"/>
    <property type="match status" value="1"/>
</dbReference>
<dbReference type="PIRSF" id="PIRSF017388">
    <property type="entry name" value="Esterase_lipase"/>
    <property type="match status" value="1"/>
</dbReference>
<keyword evidence="5" id="KW-1185">Reference proteome</keyword>
<gene>
    <name evidence="4" type="ORF">RU93_GL000335</name>
</gene>
<feature type="active site" description="Charge relay system" evidence="1">
    <location>
        <position position="193"/>
    </location>
</feature>
<dbReference type="AlphaFoldDB" id="A0A1L8QRD5"/>
<dbReference type="EMBL" id="JXKD01000010">
    <property type="protein sequence ID" value="OJG10085.1"/>
    <property type="molecule type" value="Genomic_DNA"/>
</dbReference>
<dbReference type="OrthoDB" id="9786110at2"/>
<proteinExistence type="predicted"/>
<comment type="caution">
    <text evidence="4">The sequence shown here is derived from an EMBL/GenBank/DDBJ whole genome shotgun (WGS) entry which is preliminary data.</text>
</comment>
<evidence type="ECO:0000313" key="4">
    <source>
        <dbReference type="EMBL" id="OJG10085.1"/>
    </source>
</evidence>
<dbReference type="InterPro" id="IPR022742">
    <property type="entry name" value="Hydrolase_4"/>
</dbReference>
<organism evidence="4 5">
    <name type="scientific">Enterococcus aquimarinus</name>
    <dbReference type="NCBI Taxonomy" id="328396"/>
    <lineage>
        <taxon>Bacteria</taxon>
        <taxon>Bacillati</taxon>
        <taxon>Bacillota</taxon>
        <taxon>Bacilli</taxon>
        <taxon>Lactobacillales</taxon>
        <taxon>Enterococcaceae</taxon>
        <taxon>Enterococcus</taxon>
    </lineage>
</organism>
<feature type="binding site" evidence="2">
    <location>
        <position position="94"/>
    </location>
    <ligand>
        <name>substrate</name>
    </ligand>
</feature>
<dbReference type="InterPro" id="IPR012354">
    <property type="entry name" value="Esterase_lipase"/>
</dbReference>
<dbReference type="Pfam" id="PF12146">
    <property type="entry name" value="Hydrolase_4"/>
    <property type="match status" value="1"/>
</dbReference>
<dbReference type="SUPFAM" id="SSF53474">
    <property type="entry name" value="alpha/beta-Hydrolases"/>
    <property type="match status" value="1"/>
</dbReference>
<name>A0A1L8QRD5_9ENTE</name>
<evidence type="ECO:0000256" key="1">
    <source>
        <dbReference type="PIRSR" id="PIRSR017388-1"/>
    </source>
</evidence>
<dbReference type="InterPro" id="IPR029058">
    <property type="entry name" value="AB_hydrolase_fold"/>
</dbReference>
<dbReference type="Proteomes" id="UP000182149">
    <property type="component" value="Unassembled WGS sequence"/>
</dbReference>
<accession>A0A1L8QRD5</accession>
<feature type="active site" description="Nucleophile" evidence="1">
    <location>
        <position position="93"/>
    </location>
</feature>
<feature type="active site" description="Charge relay system" evidence="1">
    <location>
        <position position="223"/>
    </location>
</feature>
<feature type="domain" description="Serine aminopeptidase S33" evidence="3">
    <location>
        <begin position="19"/>
        <end position="229"/>
    </location>
</feature>
<evidence type="ECO:0000259" key="3">
    <source>
        <dbReference type="Pfam" id="PF12146"/>
    </source>
</evidence>
<protein>
    <submittedName>
        <fullName evidence="4">Esterase/lipase</fullName>
    </submittedName>
</protein>
<evidence type="ECO:0000256" key="2">
    <source>
        <dbReference type="PIRSR" id="PIRSR017388-2"/>
    </source>
</evidence>
<dbReference type="RefSeq" id="WP_071875052.1">
    <property type="nucleotide sequence ID" value="NZ_JBHSHF010000006.1"/>
</dbReference>